<feature type="chain" id="PRO_5001614927" evidence="2">
    <location>
        <begin position="25"/>
        <end position="76"/>
    </location>
</feature>
<evidence type="ECO:0000313" key="4">
    <source>
        <dbReference type="Proteomes" id="UP000027100"/>
    </source>
</evidence>
<gene>
    <name evidence="3" type="ORF">HPO_16018</name>
</gene>
<feature type="signal peptide" evidence="2">
    <location>
        <begin position="1"/>
        <end position="24"/>
    </location>
</feature>
<evidence type="ECO:0000256" key="2">
    <source>
        <dbReference type="SAM" id="SignalP"/>
    </source>
</evidence>
<dbReference type="STRING" id="1280954.HPO_16018"/>
<reference evidence="3 4" key="1">
    <citation type="journal article" date="2014" name="Antonie Van Leeuwenhoek">
        <title>Hyphomonas beringensis sp. nov. and Hyphomonas chukchiensis sp. nov., isolated from surface seawater of the Bering Sea and Chukchi Sea.</title>
        <authorList>
            <person name="Li C."/>
            <person name="Lai Q."/>
            <person name="Li G."/>
            <person name="Dong C."/>
            <person name="Wang J."/>
            <person name="Liao Y."/>
            <person name="Shao Z."/>
        </authorList>
    </citation>
    <scope>NUCLEOTIDE SEQUENCE [LARGE SCALE GENOMIC DNA]</scope>
    <source>
        <strain evidence="3 4">PS728</strain>
    </source>
</reference>
<evidence type="ECO:0000313" key="3">
    <source>
        <dbReference type="EMBL" id="KCZ97224.1"/>
    </source>
</evidence>
<dbReference type="PROSITE" id="PS51257">
    <property type="entry name" value="PROKAR_LIPOPROTEIN"/>
    <property type="match status" value="1"/>
</dbReference>
<dbReference type="EMBL" id="ARYM01000023">
    <property type="protein sequence ID" value="KCZ97224.1"/>
    <property type="molecule type" value="Genomic_DNA"/>
</dbReference>
<feature type="region of interest" description="Disordered" evidence="1">
    <location>
        <begin position="22"/>
        <end position="76"/>
    </location>
</feature>
<keyword evidence="2" id="KW-0732">Signal</keyword>
<dbReference type="PATRIC" id="fig|1280954.3.peg.3233"/>
<evidence type="ECO:0000256" key="1">
    <source>
        <dbReference type="SAM" id="MobiDB-lite"/>
    </source>
</evidence>
<dbReference type="Proteomes" id="UP000027100">
    <property type="component" value="Unassembled WGS sequence"/>
</dbReference>
<protein>
    <submittedName>
        <fullName evidence="3">Putative lipoprotein</fullName>
    </submittedName>
</protein>
<organism evidence="3 4">
    <name type="scientific">Hyphomonas polymorpha PS728</name>
    <dbReference type="NCBI Taxonomy" id="1280954"/>
    <lineage>
        <taxon>Bacteria</taxon>
        <taxon>Pseudomonadati</taxon>
        <taxon>Pseudomonadota</taxon>
        <taxon>Alphaproteobacteria</taxon>
        <taxon>Hyphomonadales</taxon>
        <taxon>Hyphomonadaceae</taxon>
        <taxon>Hyphomonas</taxon>
    </lineage>
</organism>
<keyword evidence="3" id="KW-0449">Lipoprotein</keyword>
<comment type="caution">
    <text evidence="3">The sequence shown here is derived from an EMBL/GenBank/DDBJ whole genome shotgun (WGS) entry which is preliminary data.</text>
</comment>
<sequence length="76" mass="7776">MKTRAFLLATLAGAFLAACQTAPAAPEPEPVAEELPVVDVPPPPSADEPRVNEWGGEVPENKPAGNVDEGGLGDLS</sequence>
<accession>A0A062V5H4</accession>
<dbReference type="RefSeq" id="WP_035600990.1">
    <property type="nucleotide sequence ID" value="NZ_ARYM01000023.1"/>
</dbReference>
<name>A0A062V5H4_9PROT</name>
<dbReference type="AlphaFoldDB" id="A0A062V5H4"/>
<keyword evidence="4" id="KW-1185">Reference proteome</keyword>
<proteinExistence type="predicted"/>